<gene>
    <name evidence="2" type="ORF">HPLM_LOCUS20275</name>
</gene>
<name>A0A0N4X7E1_HAEPC</name>
<proteinExistence type="predicted"/>
<sequence>MKRSAGRTDCALRTAEAAVGPRQVLEKRYGGRARANRAAIIIQRAYRDYRMNRRWREMTSPTQRYPLSAALDEQLLLQSRAAQTKLAKDRISNRYLPFTSLSAQLRADRAQLAGSSELLSRNKRNPPSPSPSPNPNRSMIDQLWRLSYYNKPVVCGEIILSAKCMDGSAWQLFSITIPVN</sequence>
<evidence type="ECO:0000313" key="3">
    <source>
        <dbReference type="Proteomes" id="UP000268014"/>
    </source>
</evidence>
<dbReference type="Proteomes" id="UP000268014">
    <property type="component" value="Unassembled WGS sequence"/>
</dbReference>
<dbReference type="WBParaSite" id="HPLM_0002028301-mRNA-1">
    <property type="protein sequence ID" value="HPLM_0002028301-mRNA-1"/>
    <property type="gene ID" value="HPLM_0002028301"/>
</dbReference>
<reference evidence="4" key="1">
    <citation type="submission" date="2017-02" db="UniProtKB">
        <authorList>
            <consortium name="WormBaseParasite"/>
        </authorList>
    </citation>
    <scope>IDENTIFICATION</scope>
</reference>
<accession>A0A0N4X7E1</accession>
<evidence type="ECO:0000313" key="4">
    <source>
        <dbReference type="WBParaSite" id="HPLM_0002028301-mRNA-1"/>
    </source>
</evidence>
<keyword evidence="3" id="KW-1185">Reference proteome</keyword>
<reference evidence="2 3" key="2">
    <citation type="submission" date="2018-11" db="EMBL/GenBank/DDBJ databases">
        <authorList>
            <consortium name="Pathogen Informatics"/>
        </authorList>
    </citation>
    <scope>NUCLEOTIDE SEQUENCE [LARGE SCALE GENOMIC DNA]</scope>
    <source>
        <strain evidence="2 3">MHpl1</strain>
    </source>
</reference>
<evidence type="ECO:0000313" key="2">
    <source>
        <dbReference type="EMBL" id="VDO82645.1"/>
    </source>
</evidence>
<evidence type="ECO:0000256" key="1">
    <source>
        <dbReference type="SAM" id="MobiDB-lite"/>
    </source>
</evidence>
<dbReference type="AlphaFoldDB" id="A0A0N4X7E1"/>
<dbReference type="PROSITE" id="PS50096">
    <property type="entry name" value="IQ"/>
    <property type="match status" value="1"/>
</dbReference>
<dbReference type="EMBL" id="UZAF01022036">
    <property type="protein sequence ID" value="VDO82645.1"/>
    <property type="molecule type" value="Genomic_DNA"/>
</dbReference>
<organism evidence="4">
    <name type="scientific">Haemonchus placei</name>
    <name type="common">Barber's pole worm</name>
    <dbReference type="NCBI Taxonomy" id="6290"/>
    <lineage>
        <taxon>Eukaryota</taxon>
        <taxon>Metazoa</taxon>
        <taxon>Ecdysozoa</taxon>
        <taxon>Nematoda</taxon>
        <taxon>Chromadorea</taxon>
        <taxon>Rhabditida</taxon>
        <taxon>Rhabditina</taxon>
        <taxon>Rhabditomorpha</taxon>
        <taxon>Strongyloidea</taxon>
        <taxon>Trichostrongylidae</taxon>
        <taxon>Haemonchus</taxon>
    </lineage>
</organism>
<protein>
    <submittedName>
        <fullName evidence="4">RNAse_A_bac domain-containing protein</fullName>
    </submittedName>
</protein>
<feature type="region of interest" description="Disordered" evidence="1">
    <location>
        <begin position="115"/>
        <end position="137"/>
    </location>
</feature>
<dbReference type="STRING" id="6290.A0A0N4X7E1"/>